<dbReference type="SUPFAM" id="SSF54593">
    <property type="entry name" value="Glyoxalase/Bleomycin resistance protein/Dihydroxybiphenyl dioxygenase"/>
    <property type="match status" value="1"/>
</dbReference>
<reference evidence="3" key="1">
    <citation type="submission" date="2018-05" db="EMBL/GenBank/DDBJ databases">
        <authorList>
            <person name="Li X."/>
        </authorList>
    </citation>
    <scope>NUCLEOTIDE SEQUENCE [LARGE SCALE GENOMIC DNA]</scope>
    <source>
        <strain evidence="3">LX32</strain>
    </source>
</reference>
<sequence>MIGYVTLGANDLERARTFYDAVLAPLGGKRMFANERLQFYTGPNGGMFAVGAPYDGEKATAGNGSMFGMPAASREVVDQVHAAAIAAGAKCEGEPGLRTDTFYGAYFRDPDGNKLCVFKMG</sequence>
<dbReference type="Pfam" id="PF00903">
    <property type="entry name" value="Glyoxalase"/>
    <property type="match status" value="1"/>
</dbReference>
<evidence type="ECO:0000259" key="1">
    <source>
        <dbReference type="PROSITE" id="PS51819"/>
    </source>
</evidence>
<protein>
    <submittedName>
        <fullName evidence="2">VOC family protein</fullName>
    </submittedName>
</protein>
<dbReference type="PROSITE" id="PS51819">
    <property type="entry name" value="VOC"/>
    <property type="match status" value="1"/>
</dbReference>
<dbReference type="OrthoDB" id="9807407at2"/>
<dbReference type="CDD" id="cd07262">
    <property type="entry name" value="VOC_like"/>
    <property type="match status" value="1"/>
</dbReference>
<feature type="domain" description="VOC" evidence="1">
    <location>
        <begin position="1"/>
        <end position="120"/>
    </location>
</feature>
<proteinExistence type="predicted"/>
<evidence type="ECO:0000313" key="2">
    <source>
        <dbReference type="EMBL" id="RAK51131.1"/>
    </source>
</evidence>
<dbReference type="InterPro" id="IPR029068">
    <property type="entry name" value="Glyas_Bleomycin-R_OHBP_Dase"/>
</dbReference>
<evidence type="ECO:0000313" key="3">
    <source>
        <dbReference type="Proteomes" id="UP000249254"/>
    </source>
</evidence>
<dbReference type="PANTHER" id="PTHR35006:SF1">
    <property type="entry name" value="BLL2941 PROTEIN"/>
    <property type="match status" value="1"/>
</dbReference>
<dbReference type="Gene3D" id="3.10.180.10">
    <property type="entry name" value="2,3-Dihydroxybiphenyl 1,2-Dioxygenase, domain 1"/>
    <property type="match status" value="1"/>
</dbReference>
<dbReference type="EMBL" id="QFYQ01000003">
    <property type="protein sequence ID" value="RAK51131.1"/>
    <property type="molecule type" value="Genomic_DNA"/>
</dbReference>
<keyword evidence="3" id="KW-1185">Reference proteome</keyword>
<dbReference type="RefSeq" id="WP_111530566.1">
    <property type="nucleotide sequence ID" value="NZ_JBHRSG010000003.1"/>
</dbReference>
<organism evidence="2 3">
    <name type="scientific">Phenylobacterium soli</name>
    <dbReference type="NCBI Taxonomy" id="2170551"/>
    <lineage>
        <taxon>Bacteria</taxon>
        <taxon>Pseudomonadati</taxon>
        <taxon>Pseudomonadota</taxon>
        <taxon>Alphaproteobacteria</taxon>
        <taxon>Caulobacterales</taxon>
        <taxon>Caulobacteraceae</taxon>
        <taxon>Phenylobacterium</taxon>
    </lineage>
</organism>
<accession>A0A328A979</accession>
<dbReference type="InterPro" id="IPR037523">
    <property type="entry name" value="VOC_core"/>
</dbReference>
<dbReference type="Proteomes" id="UP000249254">
    <property type="component" value="Unassembled WGS sequence"/>
</dbReference>
<comment type="caution">
    <text evidence="2">The sequence shown here is derived from an EMBL/GenBank/DDBJ whole genome shotgun (WGS) entry which is preliminary data.</text>
</comment>
<name>A0A328A979_9CAUL</name>
<dbReference type="PANTHER" id="PTHR35006">
    <property type="entry name" value="GLYOXALASE FAMILY PROTEIN (AFU_ORTHOLOGUE AFUA_5G14830)"/>
    <property type="match status" value="1"/>
</dbReference>
<dbReference type="AlphaFoldDB" id="A0A328A979"/>
<dbReference type="InterPro" id="IPR004360">
    <property type="entry name" value="Glyas_Fos-R_dOase_dom"/>
</dbReference>
<gene>
    <name evidence="2" type="ORF">DJ017_19400</name>
</gene>